<feature type="transmembrane region" description="Helical" evidence="11">
    <location>
        <begin position="1425"/>
        <end position="1446"/>
    </location>
</feature>
<dbReference type="FunFam" id="3.40.50.300:FF:000298">
    <property type="entry name" value="ATP-binding cassette sub-family A member 12"/>
    <property type="match status" value="1"/>
</dbReference>
<dbReference type="VEuPathDB" id="CryptoDB:Cvel_1241"/>
<protein>
    <recommendedName>
        <fullName evidence="12">ABC transporter domain-containing protein</fullName>
    </recommendedName>
</protein>
<dbReference type="GO" id="GO:0140359">
    <property type="term" value="F:ABC-type transporter activity"/>
    <property type="evidence" value="ECO:0007669"/>
    <property type="project" value="InterPro"/>
</dbReference>
<evidence type="ECO:0000256" key="2">
    <source>
        <dbReference type="ARBA" id="ARBA00008869"/>
    </source>
</evidence>
<dbReference type="EMBL" id="CDMZ01003417">
    <property type="protein sequence ID" value="CEM46296.1"/>
    <property type="molecule type" value="Genomic_DNA"/>
</dbReference>
<feature type="region of interest" description="Disordered" evidence="10">
    <location>
        <begin position="935"/>
        <end position="982"/>
    </location>
</feature>
<dbReference type="InterPro" id="IPR013525">
    <property type="entry name" value="ABC2_TM"/>
</dbReference>
<evidence type="ECO:0000256" key="5">
    <source>
        <dbReference type="ARBA" id="ARBA00022737"/>
    </source>
</evidence>
<gene>
    <name evidence="13" type="ORF">Cvel_1241</name>
</gene>
<feature type="compositionally biased region" description="Gly residues" evidence="10">
    <location>
        <begin position="949"/>
        <end position="960"/>
    </location>
</feature>
<evidence type="ECO:0000256" key="7">
    <source>
        <dbReference type="ARBA" id="ARBA00022840"/>
    </source>
</evidence>
<dbReference type="SMART" id="SM00382">
    <property type="entry name" value="AAA"/>
    <property type="match status" value="2"/>
</dbReference>
<evidence type="ECO:0000256" key="11">
    <source>
        <dbReference type="SAM" id="Phobius"/>
    </source>
</evidence>
<dbReference type="Gene3D" id="3.40.50.300">
    <property type="entry name" value="P-loop containing nucleotide triphosphate hydrolases"/>
    <property type="match status" value="2"/>
</dbReference>
<accession>A0A0G4HPX1</accession>
<dbReference type="Pfam" id="PF00005">
    <property type="entry name" value="ABC_tran"/>
    <property type="match status" value="2"/>
</dbReference>
<dbReference type="Pfam" id="PF23321">
    <property type="entry name" value="R1_ABCA1"/>
    <property type="match status" value="1"/>
</dbReference>
<evidence type="ECO:0000313" key="13">
    <source>
        <dbReference type="EMBL" id="CEM46296.1"/>
    </source>
</evidence>
<feature type="domain" description="ABC transporter" evidence="12">
    <location>
        <begin position="1544"/>
        <end position="1776"/>
    </location>
</feature>
<dbReference type="InterPro" id="IPR003439">
    <property type="entry name" value="ABC_transporter-like_ATP-bd"/>
</dbReference>
<feature type="transmembrane region" description="Helical" evidence="11">
    <location>
        <begin position="1467"/>
        <end position="1491"/>
    </location>
</feature>
<evidence type="ECO:0000256" key="10">
    <source>
        <dbReference type="SAM" id="MobiDB-lite"/>
    </source>
</evidence>
<feature type="domain" description="ABC transporter" evidence="12">
    <location>
        <begin position="563"/>
        <end position="796"/>
    </location>
</feature>
<feature type="transmembrane region" description="Helical" evidence="11">
    <location>
        <begin position="413"/>
        <end position="433"/>
    </location>
</feature>
<dbReference type="PhylomeDB" id="A0A0G4HPX1"/>
<feature type="transmembrane region" description="Helical" evidence="11">
    <location>
        <begin position="1320"/>
        <end position="1345"/>
    </location>
</feature>
<dbReference type="GO" id="GO:0005319">
    <property type="term" value="F:lipid transporter activity"/>
    <property type="evidence" value="ECO:0007669"/>
    <property type="project" value="TreeGrafter"/>
</dbReference>
<name>A0A0G4HPX1_9ALVE</name>
<dbReference type="InterPro" id="IPR017871">
    <property type="entry name" value="ABC_transporter-like_CS"/>
</dbReference>
<dbReference type="InterPro" id="IPR027417">
    <property type="entry name" value="P-loop_NTPase"/>
</dbReference>
<keyword evidence="3" id="KW-0813">Transport</keyword>
<dbReference type="InterPro" id="IPR003593">
    <property type="entry name" value="AAA+_ATPase"/>
</dbReference>
<dbReference type="PANTHER" id="PTHR19229">
    <property type="entry name" value="ATP-BINDING CASSETTE TRANSPORTER SUBFAMILY A ABCA"/>
    <property type="match status" value="1"/>
</dbReference>
<dbReference type="Pfam" id="PF12698">
    <property type="entry name" value="ABC2_membrane_3"/>
    <property type="match status" value="2"/>
</dbReference>
<evidence type="ECO:0000256" key="3">
    <source>
        <dbReference type="ARBA" id="ARBA00022448"/>
    </source>
</evidence>
<evidence type="ECO:0000256" key="1">
    <source>
        <dbReference type="ARBA" id="ARBA00004141"/>
    </source>
</evidence>
<keyword evidence="4 11" id="KW-0812">Transmembrane</keyword>
<feature type="transmembrane region" description="Helical" evidence="11">
    <location>
        <begin position="1082"/>
        <end position="1103"/>
    </location>
</feature>
<feature type="transmembrane region" description="Helical" evidence="11">
    <location>
        <begin position="1390"/>
        <end position="1413"/>
    </location>
</feature>
<keyword evidence="5" id="KW-0677">Repeat</keyword>
<keyword evidence="6" id="KW-0547">Nucleotide-binding</keyword>
<dbReference type="GO" id="GO:0016887">
    <property type="term" value="F:ATP hydrolysis activity"/>
    <property type="evidence" value="ECO:0007669"/>
    <property type="project" value="InterPro"/>
</dbReference>
<dbReference type="PROSITE" id="PS50893">
    <property type="entry name" value="ABC_TRANSPORTER_2"/>
    <property type="match status" value="2"/>
</dbReference>
<organism evidence="13">
    <name type="scientific">Chromera velia CCMP2878</name>
    <dbReference type="NCBI Taxonomy" id="1169474"/>
    <lineage>
        <taxon>Eukaryota</taxon>
        <taxon>Sar</taxon>
        <taxon>Alveolata</taxon>
        <taxon>Colpodellida</taxon>
        <taxon>Chromeraceae</taxon>
        <taxon>Chromera</taxon>
    </lineage>
</organism>
<evidence type="ECO:0000256" key="8">
    <source>
        <dbReference type="ARBA" id="ARBA00022989"/>
    </source>
</evidence>
<sequence>MAGGCRKLGAVLWKNVKLKQRAWFSTLVEIVAPIVIVAIFIALKDLTSRKTIPAQNYAAAKWDLAQWASYNPESLRNDNPNEPIFAPVVAGGYSRIYDGVHMNFLYDIANREGRKIAFVDAGNKGVGGVKSFFWTFLAKLHPDGPSLLMGRDFADDADLQSYISAEGYGFGDTPPIHAAITVYDDGPNYDFAIRLNASRAGGVKSDIYLDGTPGLAFDQDTYPQGGFLDIQNILQAYVRWRQTTIDYSALSVPVSAEGAAWRSKLFNLEYVAMREYFSPMLDPYIPMSVREVAMPTPEYIKDEFLDGAAQFLGLLFTLVFMWPVSRLVKAIMEEKEYRVKESMKMFGVTDWVLYSSWYLTYGVLYVGVAVVVALLCLEIFPMTNFVFTLVLFGFFSLGVVSFCLLVQCFFSSAKIAAAVSSLIFLILYFPYFSTSGSTASAGAKTLSCLCLPACLAEGLEIVAAWEKNGLGVQESTAGRTVYSFAFTDVIGMIFFDIVLYLVVALYFDKVVKSTWGVSWPWYFPCTCLCCPCRRRKPKEGGKRPDLPDTFEPPSASWEPRKHVELLGLRREFGSGKKKFTAVDNSWLDMYEGQILALLGHNGAGKTTTIGMMTGMTEVSAGDAKIYGKSITSEMAQIRESIGVCPQHDILFMTLTVREHLQFFAMVKGVPAKTRKQEIQTMIEKVGLKEKADYRAGGLSGGQKRKLSVAIALLGGSKVVFLDEPSTGMDPFSRRAIWDLLREEKKNRVIILTTHFMEEADYLGDRIAIMAGGKVKCCGSSLFLKSKYGVGYTFTCSKSVQGMEDKTQEVIKRFVPQAELLASVAAEISFRLPFSATDGLPDLLELLEKEGPTHGVRSFALSVTTLEEVFLKVGAHEDNGDVGQIRERSDSHAILRSTSKDQLGMETPGIELQARRMSSKNALEIIEKAQSELLDDVPPPQEAVPFAPSRGGGSPPGGAGAGAVQPSHDEPIAPVTPKPSLPVEEAPVFMTPTATGAAAAFPSDVGEVQDQTLAPVQQGVVPTSVPVDGGESPGFSKAIDAANALNAKEAAQYNGNINRSMFFSHVSAMIYKKMNVSKRDRKGLVCQVVLPTLFFLVALMFLAFSPSSFTNYSRDYLTTNQQADWSLPQKMALAAPEATTVSWAAGELFAEVNRLTGSNVMPETVLTYTNDSGSFPVNNSEIFGEWLFQQGLSSTTNNRFGAIFLKSYSTALDTAADTYPYISVDLFWNSTARDSFPVFQNELFNSWVRTLSNRKDTKLRIANFPLPPTAAEEAFANIFTAIFLGFGFAFVPAFWGLAVVREREFKSKHLQMISGVSIPAYWVATWLWDMFFYLIPGAAAVIFLAAFGVDELVSSETIGATILLFLLYGMSIASFTYSIQFIFNNHTTAQNLLLIFYIMSGSFLMILSFILSILPSTREVHDDVLIYIFYLFPCFSLVKGMTNLVLLKQPLLWQGDYPDVWEMRVIGYALTYMAAEAVLFFLVTLGIEYFIATPALYGFVENGTCSGNKKALMQVDPELGDDRDSDVLAEEKRLKASAGDGSDLVQVLGLKKVYPTKPPKVAVKGVWFGIPEGQCFGYLGVNGAGKTTTLKMLTGDVLPSGGTAKLGGRDVLKEQNAVRQLMGYCPQFDALIMELSAREHLNLFARIKGVAPSKIPKYVDELIDSLGLQEYADRACGTYSGGNKRKLSLGLSLVGNPAIVFLDEPTSGVDPASRRFMWSLINTTMEGRSVILTTHSMEECEALCSKIAIMVAGELMCMGTAAHLRSKFGNAFQLEVTVKDPESDASSPSSSPKTAEQTEKALTDWTLSKYKGTEVLEAHGSHFTFKIPKESSTLANIFRDLNASKKELCIADYAVSETTLEQVFIYFAEKGAAPEE</sequence>
<dbReference type="InterPro" id="IPR056264">
    <property type="entry name" value="R2_ABCA1-4-like"/>
</dbReference>
<feature type="transmembrane region" description="Helical" evidence="11">
    <location>
        <begin position="1357"/>
        <end position="1378"/>
    </location>
</feature>
<feature type="transmembrane region" description="Helical" evidence="11">
    <location>
        <begin position="1273"/>
        <end position="1299"/>
    </location>
</feature>
<dbReference type="PROSITE" id="PS00211">
    <property type="entry name" value="ABC_TRANSPORTER_1"/>
    <property type="match status" value="2"/>
</dbReference>
<feature type="transmembrane region" description="Helical" evidence="11">
    <location>
        <begin position="384"/>
        <end position="407"/>
    </location>
</feature>
<evidence type="ECO:0000256" key="6">
    <source>
        <dbReference type="ARBA" id="ARBA00022741"/>
    </source>
</evidence>
<dbReference type="GO" id="GO:0005524">
    <property type="term" value="F:ATP binding"/>
    <property type="evidence" value="ECO:0007669"/>
    <property type="project" value="UniProtKB-KW"/>
</dbReference>
<feature type="transmembrane region" description="Helical" evidence="11">
    <location>
        <begin position="304"/>
        <end position="324"/>
    </location>
</feature>
<evidence type="ECO:0000256" key="4">
    <source>
        <dbReference type="ARBA" id="ARBA00022692"/>
    </source>
</evidence>
<dbReference type="CDD" id="cd03263">
    <property type="entry name" value="ABC_subfamily_A"/>
    <property type="match status" value="2"/>
</dbReference>
<dbReference type="InterPro" id="IPR026082">
    <property type="entry name" value="ABCA"/>
</dbReference>
<keyword evidence="8 11" id="KW-1133">Transmembrane helix</keyword>
<dbReference type="GO" id="GO:0016020">
    <property type="term" value="C:membrane"/>
    <property type="evidence" value="ECO:0007669"/>
    <property type="project" value="UniProtKB-SubCell"/>
</dbReference>
<keyword evidence="7" id="KW-0067">ATP-binding</keyword>
<feature type="transmembrane region" description="Helical" evidence="11">
    <location>
        <begin position="358"/>
        <end position="377"/>
    </location>
</feature>
<dbReference type="FunFam" id="3.40.50.300:FF:000335">
    <property type="entry name" value="ATP binding cassette subfamily A member 5"/>
    <property type="match status" value="1"/>
</dbReference>
<evidence type="ECO:0000259" key="12">
    <source>
        <dbReference type="PROSITE" id="PS50893"/>
    </source>
</evidence>
<proteinExistence type="inferred from homology"/>
<feature type="transmembrane region" description="Helical" evidence="11">
    <location>
        <begin position="485"/>
        <end position="507"/>
    </location>
</feature>
<dbReference type="PANTHER" id="PTHR19229:SF36">
    <property type="entry name" value="ATP-BINDING CASSETTE SUB-FAMILY A MEMBER 2"/>
    <property type="match status" value="1"/>
</dbReference>
<keyword evidence="9 11" id="KW-0472">Membrane</keyword>
<dbReference type="SUPFAM" id="SSF52540">
    <property type="entry name" value="P-loop containing nucleoside triphosphate hydrolases"/>
    <property type="match status" value="2"/>
</dbReference>
<feature type="transmembrane region" description="Helical" evidence="11">
    <location>
        <begin position="22"/>
        <end position="43"/>
    </location>
</feature>
<reference evidence="13" key="1">
    <citation type="submission" date="2014-11" db="EMBL/GenBank/DDBJ databases">
        <authorList>
            <person name="Otto D Thomas"/>
            <person name="Naeem Raeece"/>
        </authorList>
    </citation>
    <scope>NUCLEOTIDE SEQUENCE</scope>
</reference>
<comment type="similarity">
    <text evidence="2">Belongs to the ABC transporter superfamily. ABCA family.</text>
</comment>
<comment type="subcellular location">
    <subcellularLocation>
        <location evidence="1">Membrane</location>
        <topology evidence="1">Multi-pass membrane protein</topology>
    </subcellularLocation>
</comment>
<evidence type="ECO:0000256" key="9">
    <source>
        <dbReference type="ARBA" id="ARBA00023136"/>
    </source>
</evidence>